<protein>
    <submittedName>
        <fullName evidence="2">Uncharacterized protein</fullName>
    </submittedName>
</protein>
<name>A0AAN7UUT4_9PEZI</name>
<comment type="caution">
    <text evidence="2">The sequence shown here is derived from an EMBL/GenBank/DDBJ whole genome shotgun (WGS) entry which is preliminary data.</text>
</comment>
<reference evidence="2 3" key="1">
    <citation type="submission" date="2023-10" db="EMBL/GenBank/DDBJ databases">
        <title>Draft genome sequence of Xylaria bambusicola isolate GMP-LS, the root and basal stem rot pathogen of sugarcane in Indonesia.</title>
        <authorList>
            <person name="Selvaraj P."/>
            <person name="Muralishankar V."/>
            <person name="Muruganantham S."/>
            <person name="Sp S."/>
            <person name="Haryani S."/>
            <person name="Lau K.J.X."/>
            <person name="Naqvi N.I."/>
        </authorList>
    </citation>
    <scope>NUCLEOTIDE SEQUENCE [LARGE SCALE GENOMIC DNA]</scope>
    <source>
        <strain evidence="2">GMP-LS</strain>
    </source>
</reference>
<feature type="region of interest" description="Disordered" evidence="1">
    <location>
        <begin position="1"/>
        <end position="55"/>
    </location>
</feature>
<feature type="compositionally biased region" description="Polar residues" evidence="1">
    <location>
        <begin position="37"/>
        <end position="46"/>
    </location>
</feature>
<sequence length="68" mass="6944">MVSRKQTKSARSGPSGGRELAVNSRRSVSTEEPAYTNAASSSTWTPGSLGGGGPDCIAGVLGRRGQFC</sequence>
<gene>
    <name evidence="2" type="ORF">RRF57_011380</name>
</gene>
<dbReference type="AlphaFoldDB" id="A0AAN7UUT4"/>
<accession>A0AAN7UUT4</accession>
<dbReference type="Proteomes" id="UP001305414">
    <property type="component" value="Unassembled WGS sequence"/>
</dbReference>
<proteinExistence type="predicted"/>
<evidence type="ECO:0000313" key="2">
    <source>
        <dbReference type="EMBL" id="KAK5635668.1"/>
    </source>
</evidence>
<organism evidence="2 3">
    <name type="scientific">Xylaria bambusicola</name>
    <dbReference type="NCBI Taxonomy" id="326684"/>
    <lineage>
        <taxon>Eukaryota</taxon>
        <taxon>Fungi</taxon>
        <taxon>Dikarya</taxon>
        <taxon>Ascomycota</taxon>
        <taxon>Pezizomycotina</taxon>
        <taxon>Sordariomycetes</taxon>
        <taxon>Xylariomycetidae</taxon>
        <taxon>Xylariales</taxon>
        <taxon>Xylariaceae</taxon>
        <taxon>Xylaria</taxon>
    </lineage>
</organism>
<evidence type="ECO:0000313" key="3">
    <source>
        <dbReference type="Proteomes" id="UP001305414"/>
    </source>
</evidence>
<dbReference type="EMBL" id="JAWHQM010000056">
    <property type="protein sequence ID" value="KAK5635668.1"/>
    <property type="molecule type" value="Genomic_DNA"/>
</dbReference>
<evidence type="ECO:0000256" key="1">
    <source>
        <dbReference type="SAM" id="MobiDB-lite"/>
    </source>
</evidence>
<keyword evidence="3" id="KW-1185">Reference proteome</keyword>